<dbReference type="Proteomes" id="UP000477911">
    <property type="component" value="Unassembled WGS sequence"/>
</dbReference>
<proteinExistence type="predicted"/>
<dbReference type="AlphaFoldDB" id="A0A6L7G683"/>
<reference evidence="3 4" key="1">
    <citation type="submission" date="2019-12" db="EMBL/GenBank/DDBJ databases">
        <authorList>
            <person name="Li M."/>
        </authorList>
    </citation>
    <scope>NUCLEOTIDE SEQUENCE [LARGE SCALE GENOMIC DNA]</scope>
    <source>
        <strain evidence="3 4">GBMRC 2024</strain>
    </source>
</reference>
<sequence>MARIDVTVRGAGAFGLACAWACQLRGATVRVVDPFGVAAGASGGVVGALAPHVPENWNEKKAFQLDSLLMAEGFWAGVEAVSGLSSGYGRTGRLQPLADAQAVELARGRAGTAAELWQGRALWEVIEGSGADWEPVSPTGLLVRDTLSARIHPQQACAALAGALVAKGAQIVAEAPDEGVVIWATGAAGLEEMSRSAGRQVGVPIKGQAAVLAHDPGAGVAQLFAGGVHVVPHADGTVAIGSTTERDFDGLGCDAQLEAVIAAARAAVPALEGAQVLARWAGLRPRARSRAPMLGAWPGRPGQFIANGGFKIGFGMAPKVGAVMADLVLEGDGAGIPDGFRAEALF</sequence>
<dbReference type="SUPFAM" id="SSF54373">
    <property type="entry name" value="FAD-linked reductases, C-terminal domain"/>
    <property type="match status" value="1"/>
</dbReference>
<dbReference type="InterPro" id="IPR006076">
    <property type="entry name" value="FAD-dep_OxRdtase"/>
</dbReference>
<name>A0A6L7G683_9RHOB</name>
<dbReference type="GO" id="GO:0016491">
    <property type="term" value="F:oxidoreductase activity"/>
    <property type="evidence" value="ECO:0007669"/>
    <property type="project" value="UniProtKB-KW"/>
</dbReference>
<dbReference type="PANTHER" id="PTHR13847">
    <property type="entry name" value="SARCOSINE DEHYDROGENASE-RELATED"/>
    <property type="match status" value="1"/>
</dbReference>
<dbReference type="GO" id="GO:0005737">
    <property type="term" value="C:cytoplasm"/>
    <property type="evidence" value="ECO:0007669"/>
    <property type="project" value="TreeGrafter"/>
</dbReference>
<dbReference type="Pfam" id="PF01266">
    <property type="entry name" value="DAO"/>
    <property type="match status" value="1"/>
</dbReference>
<evidence type="ECO:0000313" key="3">
    <source>
        <dbReference type="EMBL" id="MXN19824.1"/>
    </source>
</evidence>
<dbReference type="Gene3D" id="3.30.9.10">
    <property type="entry name" value="D-Amino Acid Oxidase, subunit A, domain 2"/>
    <property type="match status" value="2"/>
</dbReference>
<keyword evidence="4" id="KW-1185">Reference proteome</keyword>
<evidence type="ECO:0000259" key="2">
    <source>
        <dbReference type="Pfam" id="PF01266"/>
    </source>
</evidence>
<dbReference type="PANTHER" id="PTHR13847:SF289">
    <property type="entry name" value="GLYCINE OXIDASE"/>
    <property type="match status" value="1"/>
</dbReference>
<dbReference type="SUPFAM" id="SSF51971">
    <property type="entry name" value="Nucleotide-binding domain"/>
    <property type="match status" value="1"/>
</dbReference>
<accession>A0A6L7G683</accession>
<evidence type="ECO:0000256" key="1">
    <source>
        <dbReference type="ARBA" id="ARBA00023002"/>
    </source>
</evidence>
<feature type="domain" description="FAD dependent oxidoreductase" evidence="2">
    <location>
        <begin position="5"/>
        <end position="327"/>
    </location>
</feature>
<comment type="caution">
    <text evidence="3">The sequence shown here is derived from an EMBL/GenBank/DDBJ whole genome shotgun (WGS) entry which is preliminary data.</text>
</comment>
<evidence type="ECO:0000313" key="4">
    <source>
        <dbReference type="Proteomes" id="UP000477911"/>
    </source>
</evidence>
<dbReference type="Gene3D" id="3.50.50.60">
    <property type="entry name" value="FAD/NAD(P)-binding domain"/>
    <property type="match status" value="2"/>
</dbReference>
<dbReference type="RefSeq" id="WP_160895947.1">
    <property type="nucleotide sequence ID" value="NZ_WUMU01000021.1"/>
</dbReference>
<dbReference type="InterPro" id="IPR036188">
    <property type="entry name" value="FAD/NAD-bd_sf"/>
</dbReference>
<keyword evidence="1" id="KW-0560">Oxidoreductase</keyword>
<dbReference type="EMBL" id="WUMU01000021">
    <property type="protein sequence ID" value="MXN19824.1"/>
    <property type="molecule type" value="Genomic_DNA"/>
</dbReference>
<organism evidence="3 4">
    <name type="scientific">Pseudooceanicola albus</name>
    <dbReference type="NCBI Taxonomy" id="2692189"/>
    <lineage>
        <taxon>Bacteria</taxon>
        <taxon>Pseudomonadati</taxon>
        <taxon>Pseudomonadota</taxon>
        <taxon>Alphaproteobacteria</taxon>
        <taxon>Rhodobacterales</taxon>
        <taxon>Paracoccaceae</taxon>
        <taxon>Pseudooceanicola</taxon>
    </lineage>
</organism>
<protein>
    <submittedName>
        <fullName evidence="3">FAD-dependent oxidoreductase</fullName>
    </submittedName>
</protein>
<gene>
    <name evidence="3" type="ORF">GR170_18480</name>
</gene>